<keyword evidence="3" id="KW-0998">Cell outer membrane</keyword>
<dbReference type="InterPro" id="IPR036942">
    <property type="entry name" value="Beta-barrel_TonB_sf"/>
</dbReference>
<gene>
    <name evidence="5" type="ORF">AABB81_06945</name>
</gene>
<reference evidence="5 6" key="1">
    <citation type="submission" date="2024-04" db="EMBL/GenBank/DDBJ databases">
        <title>whole genome sequencing of Lutimonas vermicola strain IMCC1616.</title>
        <authorList>
            <person name="Bae S.S."/>
        </authorList>
    </citation>
    <scope>NUCLEOTIDE SEQUENCE [LARGE SCALE GENOMIC DNA]</scope>
    <source>
        <strain evidence="5 6">IMCC1616</strain>
    </source>
</reference>
<dbReference type="PANTHER" id="PTHR40980:SF4">
    <property type="entry name" value="TONB-DEPENDENT RECEPTOR-LIKE BETA-BARREL DOMAIN-CONTAINING PROTEIN"/>
    <property type="match status" value="1"/>
</dbReference>
<evidence type="ECO:0000313" key="6">
    <source>
        <dbReference type="Proteomes" id="UP001474120"/>
    </source>
</evidence>
<protein>
    <submittedName>
        <fullName evidence="5">Outer membrane beta-barrel family protein</fullName>
    </submittedName>
</protein>
<evidence type="ECO:0000256" key="2">
    <source>
        <dbReference type="ARBA" id="ARBA00023136"/>
    </source>
</evidence>
<name>A0ABU9KZK4_9FLAO</name>
<organism evidence="5 6">
    <name type="scientific">Lutimonas vermicola</name>
    <dbReference type="NCBI Taxonomy" id="414288"/>
    <lineage>
        <taxon>Bacteria</taxon>
        <taxon>Pseudomonadati</taxon>
        <taxon>Bacteroidota</taxon>
        <taxon>Flavobacteriia</taxon>
        <taxon>Flavobacteriales</taxon>
        <taxon>Flavobacteriaceae</taxon>
        <taxon>Lutimonas</taxon>
    </lineage>
</organism>
<evidence type="ECO:0000313" key="5">
    <source>
        <dbReference type="EMBL" id="MEL4455627.1"/>
    </source>
</evidence>
<dbReference type="InterPro" id="IPR008969">
    <property type="entry name" value="CarboxyPept-like_regulatory"/>
</dbReference>
<sequence length="814" mass="91839">MTFRHYAKKESLIFGLLFFPLFIQMTAFSQNNIQGKVVGKESVISFANTILYNAIDSSFVKGNLSDENGQYTFNKIKDGSYYVTASMMGFTNVSSQVFELSNGVTFNVPDIVLGEQIVLDEVLVKVEKPLYEQKVDRMVINVESSILSAGSTALEVLERSPGVMVNRQNSNISLTGKNGVTIMINGKISYLPQASIVQILEGMSSDNIQSIELITTPPANLDAEGNAGFINIVMKERSDVGLNGSYSLSAGVGNGATTNNNINFNYRKNKINVYGNYSFLLRSQGQVFAFSRTYLDENDDLINLSTVSDRDPIQRNHNARIGLDYSISEKTIIGMIVSGYDNKWTMDAVTPSETMTNGTTSSLSELLIDERNQLSNIGTNFNMKHNFKEDGFFSIDYDFLYYYNENPTNYVNNYYDSSGNFVVEELIKSNKTTPINISVVAADYSNQINDKIKIEAGAKGAFSNFENDVSVENFDGQDYIEDPTLTNFSNLDERILAAYTSVDYKISDKLNAKIGLRFEHTDSKLDSDKDGVVVDRSFGELFPSAFFTYTLNDSLNMNVSYSRRITRPTFNQMAPFVIFFDPNTFFAGNPAIQPAISNAFKFGANYKSLVLSLQYTMENGTIARFQERFDEENQRLIFIADNLDELNTFSLTLGLPFKITHWWKTQNTLIFLNTRILNTINESQYEQKLNSFNINSTQSFTIADNLTAEVNFNYNSPQLFGSLKIESTYFLNVGIQKKLGEKWGTLRFNVNDIFDSYEFRGGTDIPEENLNTSNSFDFSNRTFLLTYTRSFGNKKLKSARDRQTGAEEERRRVN</sequence>
<dbReference type="Proteomes" id="UP001474120">
    <property type="component" value="Unassembled WGS sequence"/>
</dbReference>
<dbReference type="Pfam" id="PF14905">
    <property type="entry name" value="OMP_b-brl_3"/>
    <property type="match status" value="1"/>
</dbReference>
<evidence type="ECO:0000259" key="4">
    <source>
        <dbReference type="Pfam" id="PF14905"/>
    </source>
</evidence>
<keyword evidence="6" id="KW-1185">Reference proteome</keyword>
<feature type="domain" description="Outer membrane protein beta-barrel" evidence="4">
    <location>
        <begin position="385"/>
        <end position="787"/>
    </location>
</feature>
<comment type="subcellular location">
    <subcellularLocation>
        <location evidence="1">Cell outer membrane</location>
    </subcellularLocation>
</comment>
<comment type="caution">
    <text evidence="5">The sequence shown here is derived from an EMBL/GenBank/DDBJ whole genome shotgun (WGS) entry which is preliminary data.</text>
</comment>
<dbReference type="SUPFAM" id="SSF56935">
    <property type="entry name" value="Porins"/>
    <property type="match status" value="1"/>
</dbReference>
<accession>A0ABU9KZK4</accession>
<dbReference type="PANTHER" id="PTHR40980">
    <property type="entry name" value="PLUG DOMAIN-CONTAINING PROTEIN"/>
    <property type="match status" value="1"/>
</dbReference>
<proteinExistence type="predicted"/>
<dbReference type="EMBL" id="JBCDNA010000001">
    <property type="protein sequence ID" value="MEL4455627.1"/>
    <property type="molecule type" value="Genomic_DNA"/>
</dbReference>
<keyword evidence="2" id="KW-0472">Membrane</keyword>
<dbReference type="Pfam" id="PF13620">
    <property type="entry name" value="CarboxypepD_reg"/>
    <property type="match status" value="1"/>
</dbReference>
<dbReference type="SUPFAM" id="SSF49464">
    <property type="entry name" value="Carboxypeptidase regulatory domain-like"/>
    <property type="match status" value="1"/>
</dbReference>
<evidence type="ECO:0000256" key="1">
    <source>
        <dbReference type="ARBA" id="ARBA00004442"/>
    </source>
</evidence>
<dbReference type="InterPro" id="IPR041700">
    <property type="entry name" value="OMP_b-brl_3"/>
</dbReference>
<dbReference type="Gene3D" id="2.40.170.20">
    <property type="entry name" value="TonB-dependent receptor, beta-barrel domain"/>
    <property type="match status" value="1"/>
</dbReference>
<evidence type="ECO:0000256" key="3">
    <source>
        <dbReference type="ARBA" id="ARBA00023237"/>
    </source>
</evidence>
<dbReference type="RefSeq" id="WP_342159495.1">
    <property type="nucleotide sequence ID" value="NZ_JBCDNA010000001.1"/>
</dbReference>